<dbReference type="AlphaFoldDB" id="A0A2P1QUH3"/>
<proteinExistence type="predicted"/>
<accession>A0A2P1QUH3</accession>
<dbReference type="Proteomes" id="UP000033961">
    <property type="component" value="Chromosome I"/>
</dbReference>
<organism evidence="1 2">
    <name type="scientific">Leptospira santarosai</name>
    <dbReference type="NCBI Taxonomy" id="28183"/>
    <lineage>
        <taxon>Bacteria</taxon>
        <taxon>Pseudomonadati</taxon>
        <taxon>Spirochaetota</taxon>
        <taxon>Spirochaetia</taxon>
        <taxon>Leptospirales</taxon>
        <taxon>Leptospiraceae</taxon>
        <taxon>Leptospira</taxon>
    </lineage>
</organism>
<name>A0A2P1QUH3_9LEPT</name>
<dbReference type="EMBL" id="CP027843">
    <property type="protein sequence ID" value="AVQ12531.1"/>
    <property type="molecule type" value="Genomic_DNA"/>
</dbReference>
<dbReference type="NCBIfam" id="NF047513">
    <property type="entry name" value="LIC_13246_fam"/>
    <property type="match status" value="1"/>
</dbReference>
<reference evidence="1 2" key="1">
    <citation type="journal article" date="2015" name="Genome Announc.">
        <title>Draft Genome Sequences of Leptospira santarosai Strains U160, U164, and U233, Isolated from Asymptomatic Cattle.</title>
        <authorList>
            <person name="Kremer F.S."/>
            <person name="Eslabao M.R."/>
            <person name="Provisor M."/>
            <person name="Woloski R.D."/>
            <person name="Ramires O.V."/>
            <person name="Moreno L.Z."/>
            <person name="Moreno A.M."/>
            <person name="Hamond C."/>
            <person name="Lilenbaum W."/>
            <person name="Dellagostin O.A."/>
        </authorList>
    </citation>
    <scope>NUCLEOTIDE SEQUENCE [LARGE SCALE GENOMIC DNA]</scope>
    <source>
        <strain evidence="1 2">U160</strain>
    </source>
</reference>
<gene>
    <name evidence="1" type="ORF">XB16_2205</name>
</gene>
<sequence length="158" mass="18438">MNAFHSRFNLSLYHSSFFVVNFPIAGNERFEMGKSKDKKEDWKELNNVGILQFKAILKAIETFHSLILRSENTKGSGWEFKKDLLKSENIRIFFKSTEDKHVFLIRGEIYGEGKTRSDEFVLIDGIQEARDVFERQGDLTHPVFSINCFSDIIRDHTL</sequence>
<evidence type="ECO:0000313" key="1">
    <source>
        <dbReference type="EMBL" id="AVQ12531.1"/>
    </source>
</evidence>
<evidence type="ECO:0000313" key="2">
    <source>
        <dbReference type="Proteomes" id="UP000033961"/>
    </source>
</evidence>
<protein>
    <submittedName>
        <fullName evidence="1">Uncharacterized protein</fullName>
    </submittedName>
</protein>